<feature type="transmembrane region" description="Helical" evidence="9">
    <location>
        <begin position="155"/>
        <end position="174"/>
    </location>
</feature>
<keyword evidence="5" id="KW-0571">Peptide transport</keyword>
<keyword evidence="6" id="KW-0653">Protein transport</keyword>
<evidence type="ECO:0000256" key="7">
    <source>
        <dbReference type="ARBA" id="ARBA00022989"/>
    </source>
</evidence>
<gene>
    <name evidence="11" type="ORF">SAMN05660750_04950</name>
</gene>
<dbReference type="GO" id="GO:0015031">
    <property type="term" value="P:protein transport"/>
    <property type="evidence" value="ECO:0007669"/>
    <property type="project" value="UniProtKB-KW"/>
</dbReference>
<evidence type="ECO:0000256" key="6">
    <source>
        <dbReference type="ARBA" id="ARBA00022927"/>
    </source>
</evidence>
<reference evidence="11 12" key="1">
    <citation type="submission" date="2017-02" db="EMBL/GenBank/DDBJ databases">
        <authorList>
            <person name="Peterson S.W."/>
        </authorList>
    </citation>
    <scope>NUCLEOTIDE SEQUENCE [LARGE SCALE GENOMIC DNA]</scope>
    <source>
        <strain evidence="11 12">DSM 9653</strain>
    </source>
</reference>
<dbReference type="GO" id="GO:0015833">
    <property type="term" value="P:peptide transport"/>
    <property type="evidence" value="ECO:0007669"/>
    <property type="project" value="UniProtKB-KW"/>
</dbReference>
<dbReference type="PROSITE" id="PS50928">
    <property type="entry name" value="ABC_TM1"/>
    <property type="match status" value="1"/>
</dbReference>
<evidence type="ECO:0000256" key="9">
    <source>
        <dbReference type="RuleBase" id="RU363032"/>
    </source>
</evidence>
<evidence type="ECO:0000256" key="3">
    <source>
        <dbReference type="ARBA" id="ARBA00022475"/>
    </source>
</evidence>
<feature type="transmembrane region" description="Helical" evidence="9">
    <location>
        <begin position="209"/>
        <end position="238"/>
    </location>
</feature>
<feature type="transmembrane region" description="Helical" evidence="9">
    <location>
        <begin position="30"/>
        <end position="52"/>
    </location>
</feature>
<feature type="transmembrane region" description="Helical" evidence="9">
    <location>
        <begin position="94"/>
        <end position="119"/>
    </location>
</feature>
<feature type="domain" description="ABC transmembrane type-1" evidence="10">
    <location>
        <begin position="92"/>
        <end position="281"/>
    </location>
</feature>
<dbReference type="InterPro" id="IPR050366">
    <property type="entry name" value="BP-dependent_transpt_permease"/>
</dbReference>
<dbReference type="InterPro" id="IPR000515">
    <property type="entry name" value="MetI-like"/>
</dbReference>
<dbReference type="GO" id="GO:0055085">
    <property type="term" value="P:transmembrane transport"/>
    <property type="evidence" value="ECO:0007669"/>
    <property type="project" value="InterPro"/>
</dbReference>
<keyword evidence="8 9" id="KW-0472">Membrane</keyword>
<feature type="transmembrane region" description="Helical" evidence="9">
    <location>
        <begin position="131"/>
        <end position="149"/>
    </location>
</feature>
<evidence type="ECO:0000256" key="2">
    <source>
        <dbReference type="ARBA" id="ARBA00022448"/>
    </source>
</evidence>
<name>A0A1T5H6N9_9HYPH</name>
<dbReference type="Gene3D" id="1.10.3720.10">
    <property type="entry name" value="MetI-like"/>
    <property type="match status" value="1"/>
</dbReference>
<dbReference type="CDD" id="cd06261">
    <property type="entry name" value="TM_PBP2"/>
    <property type="match status" value="1"/>
</dbReference>
<dbReference type="AlphaFoldDB" id="A0A1T5H6N9"/>
<dbReference type="InterPro" id="IPR035906">
    <property type="entry name" value="MetI-like_sf"/>
</dbReference>
<protein>
    <submittedName>
        <fullName evidence="11">Peptide/nickel transport system permease protein</fullName>
    </submittedName>
</protein>
<evidence type="ECO:0000313" key="12">
    <source>
        <dbReference type="Proteomes" id="UP000190130"/>
    </source>
</evidence>
<dbReference type="EMBL" id="FUYX01000023">
    <property type="protein sequence ID" value="SKC16353.1"/>
    <property type="molecule type" value="Genomic_DNA"/>
</dbReference>
<evidence type="ECO:0000256" key="8">
    <source>
        <dbReference type="ARBA" id="ARBA00023136"/>
    </source>
</evidence>
<keyword evidence="4 9" id="KW-0812">Transmembrane</keyword>
<dbReference type="SUPFAM" id="SSF161098">
    <property type="entry name" value="MetI-like"/>
    <property type="match status" value="1"/>
</dbReference>
<keyword evidence="2 9" id="KW-0813">Transport</keyword>
<proteinExistence type="inferred from homology"/>
<evidence type="ECO:0000256" key="1">
    <source>
        <dbReference type="ARBA" id="ARBA00004651"/>
    </source>
</evidence>
<keyword evidence="7 9" id="KW-1133">Transmembrane helix</keyword>
<dbReference type="PANTHER" id="PTHR43386">
    <property type="entry name" value="OLIGOPEPTIDE TRANSPORT SYSTEM PERMEASE PROTEIN APPC"/>
    <property type="match status" value="1"/>
</dbReference>
<dbReference type="Pfam" id="PF00528">
    <property type="entry name" value="BPD_transp_1"/>
    <property type="match status" value="1"/>
</dbReference>
<organism evidence="11 12">
    <name type="scientific">Bosea thiooxidans</name>
    <dbReference type="NCBI Taxonomy" id="53254"/>
    <lineage>
        <taxon>Bacteria</taxon>
        <taxon>Pseudomonadati</taxon>
        <taxon>Pseudomonadota</taxon>
        <taxon>Alphaproteobacteria</taxon>
        <taxon>Hyphomicrobiales</taxon>
        <taxon>Boseaceae</taxon>
        <taxon>Bosea</taxon>
    </lineage>
</organism>
<accession>A0A1T5H6N9</accession>
<dbReference type="GO" id="GO:0005886">
    <property type="term" value="C:plasma membrane"/>
    <property type="evidence" value="ECO:0007669"/>
    <property type="project" value="UniProtKB-SubCell"/>
</dbReference>
<evidence type="ECO:0000256" key="4">
    <source>
        <dbReference type="ARBA" id="ARBA00022692"/>
    </source>
</evidence>
<evidence type="ECO:0000259" key="10">
    <source>
        <dbReference type="PROSITE" id="PS50928"/>
    </source>
</evidence>
<dbReference type="PANTHER" id="PTHR43386:SF1">
    <property type="entry name" value="D,D-DIPEPTIDE TRANSPORT SYSTEM PERMEASE PROTEIN DDPC-RELATED"/>
    <property type="match status" value="1"/>
</dbReference>
<feature type="transmembrane region" description="Helical" evidence="9">
    <location>
        <begin position="258"/>
        <end position="281"/>
    </location>
</feature>
<evidence type="ECO:0000313" key="11">
    <source>
        <dbReference type="EMBL" id="SKC16353.1"/>
    </source>
</evidence>
<evidence type="ECO:0000256" key="5">
    <source>
        <dbReference type="ARBA" id="ARBA00022856"/>
    </source>
</evidence>
<comment type="subcellular location">
    <subcellularLocation>
        <location evidence="1 9">Cell membrane</location>
        <topology evidence="1 9">Multi-pass membrane protein</topology>
    </subcellularLocation>
</comment>
<sequence>MTMQAASVSAEPTPVASTNTAWRRFRRHRLAMAGTATILVLALGSVFGPFLLPFDDTHIDILQRFAPPLSGVHVLGTDELGRDILARLMMGGRISLAIGFLAMAVAMAIGIAVGVVAGFYGGWLGSALMRFVDAVLCFPAIFLLLALAALTEPGIVATTLLIAATSWMNVARIVEAQIRSLRERDFAVAARSVGASNLYIMFRSLLPNAMAPIVVAATLNVAKAILLESYISFLGYGIQPPASSWGNMLNNAQIYLTSAPWLALLPGIAITLAVTSFNFIGDGLRDALDPRLDIN</sequence>
<dbReference type="Proteomes" id="UP000190130">
    <property type="component" value="Unassembled WGS sequence"/>
</dbReference>
<dbReference type="Pfam" id="PF12911">
    <property type="entry name" value="OppC_N"/>
    <property type="match status" value="1"/>
</dbReference>
<dbReference type="InterPro" id="IPR025966">
    <property type="entry name" value="OppC_N"/>
</dbReference>
<comment type="similarity">
    <text evidence="9">Belongs to the binding-protein-dependent transport system permease family.</text>
</comment>
<keyword evidence="3" id="KW-1003">Cell membrane</keyword>